<dbReference type="EMBL" id="QEKK01000028">
    <property type="protein sequence ID" value="PVY45342.1"/>
    <property type="molecule type" value="Genomic_DNA"/>
</dbReference>
<evidence type="ECO:0008006" key="3">
    <source>
        <dbReference type="Google" id="ProtNLM"/>
    </source>
</evidence>
<protein>
    <recommendedName>
        <fullName evidence="3">YjcQ protein</fullName>
    </recommendedName>
</protein>
<dbReference type="RefSeq" id="WP_116722664.1">
    <property type="nucleotide sequence ID" value="NZ_CP011524.1"/>
</dbReference>
<gene>
    <name evidence="1" type="ORF">C7373_1283</name>
</gene>
<sequence length="85" mass="9735">MNIHDGARIILKYMLDQVLSIGSLEDGFYIRYDELANLLNLESENYCHICFQYLDQLACIQITRNDDGARFVLLTAKGIDYLEGA</sequence>
<comment type="caution">
    <text evidence="1">The sequence shown here is derived from an EMBL/GenBank/DDBJ whole genome shotgun (WGS) entry which is preliminary data.</text>
</comment>
<proteinExistence type="predicted"/>
<evidence type="ECO:0000313" key="2">
    <source>
        <dbReference type="Proteomes" id="UP000245778"/>
    </source>
</evidence>
<dbReference type="Proteomes" id="UP000245778">
    <property type="component" value="Unassembled WGS sequence"/>
</dbReference>
<name>A0A2U1B9N1_9FIRM</name>
<reference evidence="1 2" key="1">
    <citation type="submission" date="2018-04" db="EMBL/GenBank/DDBJ databases">
        <title>Genomic Encyclopedia of Type Strains, Phase IV (KMG-IV): sequencing the most valuable type-strain genomes for metagenomic binning, comparative biology and taxonomic classification.</title>
        <authorList>
            <person name="Goeker M."/>
        </authorList>
    </citation>
    <scope>NUCLEOTIDE SEQUENCE [LARGE SCALE GENOMIC DNA]</scope>
    <source>
        <strain evidence="1 2">DSM 26588</strain>
    </source>
</reference>
<dbReference type="AlphaFoldDB" id="A0A2U1B9N1"/>
<organism evidence="1 2">
    <name type="scientific">Intestinimonas butyriciproducens</name>
    <dbReference type="NCBI Taxonomy" id="1297617"/>
    <lineage>
        <taxon>Bacteria</taxon>
        <taxon>Bacillati</taxon>
        <taxon>Bacillota</taxon>
        <taxon>Clostridia</taxon>
        <taxon>Eubacteriales</taxon>
        <taxon>Intestinimonas</taxon>
    </lineage>
</organism>
<dbReference type="GeneID" id="93228709"/>
<accession>A0A2U1B9N1</accession>
<evidence type="ECO:0000313" key="1">
    <source>
        <dbReference type="EMBL" id="PVY45342.1"/>
    </source>
</evidence>